<sequence>MRAALLAALGSALIASSAAAEDGVDRLLRAYPEHLERRDGNQLVWNDGTRMTIDDGVAGKSADELLETPDVDDMFAYVYPSAFPAAPPQTDPGRIRNAAFFQKMYGDCAAGEVSKNLVSVDWLPRHKGGRVSITRVNGVDTKLAAVSAELDALPEPLIRYLIPSAGTYNCRAIAGTRQPSAHGYGIAIDLNTAFSDYWRWPKSGWRNRIPAEVVAVFERHGFIWGGKWAHFDTMHFEYRPELLADR</sequence>
<dbReference type="InterPro" id="IPR039561">
    <property type="entry name" value="Peptidase_M15C"/>
</dbReference>
<accession>A0ABU1DDF3</accession>
<keyword evidence="1" id="KW-0732">Signal</keyword>
<feature type="domain" description="Peptidase M15C" evidence="2">
    <location>
        <begin position="175"/>
        <end position="238"/>
    </location>
</feature>
<dbReference type="SUPFAM" id="SSF55166">
    <property type="entry name" value="Hedgehog/DD-peptidase"/>
    <property type="match status" value="1"/>
</dbReference>
<dbReference type="RefSeq" id="WP_309389767.1">
    <property type="nucleotide sequence ID" value="NZ_JADBEO010000009.1"/>
</dbReference>
<protein>
    <submittedName>
        <fullName evidence="3">M15 family metallopeptidase</fullName>
    </submittedName>
</protein>
<evidence type="ECO:0000256" key="1">
    <source>
        <dbReference type="SAM" id="SignalP"/>
    </source>
</evidence>
<dbReference type="InterPro" id="IPR009045">
    <property type="entry name" value="Zn_M74/Hedgehog-like"/>
</dbReference>
<dbReference type="Pfam" id="PF13539">
    <property type="entry name" value="Peptidase_M15_4"/>
    <property type="match status" value="1"/>
</dbReference>
<feature type="signal peptide" evidence="1">
    <location>
        <begin position="1"/>
        <end position="20"/>
    </location>
</feature>
<dbReference type="Proteomes" id="UP001181622">
    <property type="component" value="Unassembled WGS sequence"/>
</dbReference>
<comment type="caution">
    <text evidence="3">The sequence shown here is derived from an EMBL/GenBank/DDBJ whole genome shotgun (WGS) entry which is preliminary data.</text>
</comment>
<keyword evidence="4" id="KW-1185">Reference proteome</keyword>
<organism evidence="3 4">
    <name type="scientific">Chelatococcus sambhunathii</name>
    <dbReference type="NCBI Taxonomy" id="363953"/>
    <lineage>
        <taxon>Bacteria</taxon>
        <taxon>Pseudomonadati</taxon>
        <taxon>Pseudomonadota</taxon>
        <taxon>Alphaproteobacteria</taxon>
        <taxon>Hyphomicrobiales</taxon>
        <taxon>Chelatococcaceae</taxon>
        <taxon>Chelatococcus</taxon>
    </lineage>
</organism>
<evidence type="ECO:0000259" key="2">
    <source>
        <dbReference type="Pfam" id="PF13539"/>
    </source>
</evidence>
<dbReference type="Gene3D" id="3.30.1380.10">
    <property type="match status" value="1"/>
</dbReference>
<name>A0ABU1DDF3_9HYPH</name>
<proteinExistence type="predicted"/>
<feature type="chain" id="PRO_5045724360" evidence="1">
    <location>
        <begin position="21"/>
        <end position="246"/>
    </location>
</feature>
<reference evidence="3" key="1">
    <citation type="submission" date="2020-10" db="EMBL/GenBank/DDBJ databases">
        <authorList>
            <person name="Abbas A."/>
            <person name="Razzaq R."/>
            <person name="Waqas M."/>
            <person name="Abbas N."/>
            <person name="Nielsen T.K."/>
            <person name="Hansen L.H."/>
            <person name="Hussain S."/>
            <person name="Shahid M."/>
        </authorList>
    </citation>
    <scope>NUCLEOTIDE SEQUENCE</scope>
    <source>
        <strain evidence="3">S14</strain>
    </source>
</reference>
<gene>
    <name evidence="3" type="ORF">IHQ68_05845</name>
</gene>
<dbReference type="EMBL" id="JADBEO010000009">
    <property type="protein sequence ID" value="MDR4306138.1"/>
    <property type="molecule type" value="Genomic_DNA"/>
</dbReference>
<evidence type="ECO:0000313" key="4">
    <source>
        <dbReference type="Proteomes" id="UP001181622"/>
    </source>
</evidence>
<evidence type="ECO:0000313" key="3">
    <source>
        <dbReference type="EMBL" id="MDR4306138.1"/>
    </source>
</evidence>